<keyword evidence="1" id="KW-0812">Transmembrane</keyword>
<dbReference type="EnsemblMetazoa" id="CJA27023.1">
    <property type="protein sequence ID" value="CJA27023.1"/>
    <property type="gene ID" value="WBGene00182595"/>
</dbReference>
<reference evidence="2" key="2">
    <citation type="submission" date="2022-06" db="UniProtKB">
        <authorList>
            <consortium name="EnsemblMetazoa"/>
        </authorList>
    </citation>
    <scope>IDENTIFICATION</scope>
    <source>
        <strain evidence="2">DF5081</strain>
    </source>
</reference>
<evidence type="ECO:0000313" key="3">
    <source>
        <dbReference type="Proteomes" id="UP000005237"/>
    </source>
</evidence>
<sequence length="67" mass="7394">MDLPAPGNFSSNEPHQMFAGLGFGFGLRVFVLSSSLCKGKRALSHSLRLYSGVRKMETQRHEINSTP</sequence>
<organism evidence="2 3">
    <name type="scientific">Caenorhabditis japonica</name>
    <dbReference type="NCBI Taxonomy" id="281687"/>
    <lineage>
        <taxon>Eukaryota</taxon>
        <taxon>Metazoa</taxon>
        <taxon>Ecdysozoa</taxon>
        <taxon>Nematoda</taxon>
        <taxon>Chromadorea</taxon>
        <taxon>Rhabditida</taxon>
        <taxon>Rhabditina</taxon>
        <taxon>Rhabditomorpha</taxon>
        <taxon>Rhabditoidea</taxon>
        <taxon>Rhabditidae</taxon>
        <taxon>Peloderinae</taxon>
        <taxon>Caenorhabditis</taxon>
    </lineage>
</organism>
<reference evidence="3" key="1">
    <citation type="submission" date="2010-08" db="EMBL/GenBank/DDBJ databases">
        <authorList>
            <consortium name="Caenorhabditis japonica Sequencing Consortium"/>
            <person name="Wilson R.K."/>
        </authorList>
    </citation>
    <scope>NUCLEOTIDE SEQUENCE [LARGE SCALE GENOMIC DNA]</scope>
    <source>
        <strain evidence="3">DF5081</strain>
    </source>
</reference>
<keyword evidence="3" id="KW-1185">Reference proteome</keyword>
<evidence type="ECO:0000313" key="2">
    <source>
        <dbReference type="EnsemblMetazoa" id="CJA27023.1"/>
    </source>
</evidence>
<keyword evidence="1" id="KW-1133">Transmembrane helix</keyword>
<keyword evidence="1" id="KW-0472">Membrane</keyword>
<feature type="transmembrane region" description="Helical" evidence="1">
    <location>
        <begin position="17"/>
        <end position="37"/>
    </location>
</feature>
<dbReference type="Proteomes" id="UP000005237">
    <property type="component" value="Unassembled WGS sequence"/>
</dbReference>
<protein>
    <submittedName>
        <fullName evidence="2">Uncharacterized protein</fullName>
    </submittedName>
</protein>
<name>A0A8R1E8X1_CAEJA</name>
<evidence type="ECO:0000256" key="1">
    <source>
        <dbReference type="SAM" id="Phobius"/>
    </source>
</evidence>
<accession>A0A8R1E8X1</accession>
<proteinExistence type="predicted"/>
<dbReference type="AlphaFoldDB" id="A0A8R1E8X1"/>